<dbReference type="AlphaFoldDB" id="A0A2P9HH64"/>
<dbReference type="Proteomes" id="UP000246073">
    <property type="component" value="Unassembled WGS sequence"/>
</dbReference>
<dbReference type="NCBIfam" id="TIGR01725">
    <property type="entry name" value="phge_HK97_gp10"/>
    <property type="match status" value="1"/>
</dbReference>
<evidence type="ECO:0000313" key="3">
    <source>
        <dbReference type="Proteomes" id="UP000246073"/>
    </source>
</evidence>
<evidence type="ECO:0000256" key="1">
    <source>
        <dbReference type="SAM" id="MobiDB-lite"/>
    </source>
</evidence>
<evidence type="ECO:0008006" key="4">
    <source>
        <dbReference type="Google" id="ProtNLM"/>
    </source>
</evidence>
<proteinExistence type="predicted"/>
<protein>
    <recommendedName>
        <fullName evidence="4">HK97 gp10 family phage protein</fullName>
    </recommendedName>
</protein>
<dbReference type="EMBL" id="OOFM01000004">
    <property type="protein sequence ID" value="SPL63442.1"/>
    <property type="molecule type" value="Genomic_DNA"/>
</dbReference>
<name>A0A2P9HH64_9HYPH</name>
<organism evidence="2 3">
    <name type="scientific">Ochrobactrum soli</name>
    <dbReference type="NCBI Taxonomy" id="2448455"/>
    <lineage>
        <taxon>Bacteria</taxon>
        <taxon>Pseudomonadati</taxon>
        <taxon>Pseudomonadota</taxon>
        <taxon>Alphaproteobacteria</taxon>
        <taxon>Hyphomicrobiales</taxon>
        <taxon>Brucellaceae</taxon>
        <taxon>Brucella/Ochrobactrum group</taxon>
        <taxon>Ochrobactrum</taxon>
    </lineage>
</organism>
<evidence type="ECO:0000313" key="2">
    <source>
        <dbReference type="EMBL" id="SPL63442.1"/>
    </source>
</evidence>
<gene>
    <name evidence="2" type="ORF">OHAE_3374</name>
</gene>
<reference evidence="3" key="1">
    <citation type="submission" date="2017-12" db="EMBL/GenBank/DDBJ databases">
        <authorList>
            <person name="Diaz M."/>
        </authorList>
    </citation>
    <scope>NUCLEOTIDE SEQUENCE [LARGE SCALE GENOMIC DNA]</scope>
    <source>
        <strain evidence="3">FI11154</strain>
    </source>
</reference>
<accession>A0A2P9HH64</accession>
<dbReference type="InterPro" id="IPR010064">
    <property type="entry name" value="HK97-gp10_tail"/>
</dbReference>
<sequence>MAKAWHASAAFKRRLLALPNKVLKETNAAIEKNADEWVRVSRSMAPVDPEDGIHLKPSIRHHDSETGGQIVRAGGETTRKPTKDGGTYDYAIAQEFGTQDMQANPFFWPAYRLLKKKFGSRRSRAMNKAVKDFNNGK</sequence>
<dbReference type="RefSeq" id="WP_109367365.1">
    <property type="nucleotide sequence ID" value="NZ_OOFM01000004.1"/>
</dbReference>
<feature type="region of interest" description="Disordered" evidence="1">
    <location>
        <begin position="48"/>
        <end position="86"/>
    </location>
</feature>